<evidence type="ECO:0000313" key="1">
    <source>
        <dbReference type="EMBL" id="PYY28342.1"/>
    </source>
</evidence>
<dbReference type="AlphaFoldDB" id="A0A2W0CE09"/>
<name>A0A2W0CE09_9BACL</name>
<protein>
    <submittedName>
        <fullName evidence="1">Uncharacterized protein</fullName>
    </submittedName>
</protein>
<gene>
    <name evidence="1" type="ORF">PIL02S_03493</name>
</gene>
<comment type="caution">
    <text evidence="1">The sequence shown here is derived from an EMBL/GenBank/DDBJ whole genome shotgun (WGS) entry which is preliminary data.</text>
</comment>
<dbReference type="EMBL" id="PRLG01000020">
    <property type="protein sequence ID" value="PYY28342.1"/>
    <property type="molecule type" value="Genomic_DNA"/>
</dbReference>
<reference evidence="1 2" key="1">
    <citation type="submission" date="2018-01" db="EMBL/GenBank/DDBJ databases">
        <title>Genome sequence of the PGP bacterium Paenibacillus illinoisensis E3.</title>
        <authorList>
            <person name="Rolli E."/>
            <person name="Marasco R."/>
            <person name="Bessem C."/>
            <person name="Michoud G."/>
            <person name="Gaiarsa S."/>
            <person name="Borin S."/>
            <person name="Daffonchio D."/>
        </authorList>
    </citation>
    <scope>NUCLEOTIDE SEQUENCE [LARGE SCALE GENOMIC DNA]</scope>
    <source>
        <strain evidence="1 2">E3</strain>
    </source>
</reference>
<dbReference type="RefSeq" id="WP_181429852.1">
    <property type="nucleotide sequence ID" value="NZ_PRLG01000020.1"/>
</dbReference>
<evidence type="ECO:0000313" key="2">
    <source>
        <dbReference type="Proteomes" id="UP000247459"/>
    </source>
</evidence>
<proteinExistence type="predicted"/>
<accession>A0A2W0CE09</accession>
<dbReference type="Proteomes" id="UP000247459">
    <property type="component" value="Unassembled WGS sequence"/>
</dbReference>
<sequence length="58" mass="6369">MESKKEKLIGLNEIREAAFGMYPNASKITIAIDGDKIKVSPIEDYAIPVGVSKDSEEE</sequence>
<organism evidence="1 2">
    <name type="scientific">Paenibacillus illinoisensis</name>
    <dbReference type="NCBI Taxonomy" id="59845"/>
    <lineage>
        <taxon>Bacteria</taxon>
        <taxon>Bacillati</taxon>
        <taxon>Bacillota</taxon>
        <taxon>Bacilli</taxon>
        <taxon>Bacillales</taxon>
        <taxon>Paenibacillaceae</taxon>
        <taxon>Paenibacillus</taxon>
    </lineage>
</organism>